<keyword evidence="4 5" id="KW-0862">Zinc</keyword>
<evidence type="ECO:0000256" key="5">
    <source>
        <dbReference type="PROSITE-ProRule" id="PRU00723"/>
    </source>
</evidence>
<dbReference type="InterPro" id="IPR036855">
    <property type="entry name" value="Znf_CCCH_sf"/>
</dbReference>
<dbReference type="InterPro" id="IPR001202">
    <property type="entry name" value="WW_dom"/>
</dbReference>
<dbReference type="Proteomes" id="UP001489004">
    <property type="component" value="Unassembled WGS sequence"/>
</dbReference>
<evidence type="ECO:0000256" key="3">
    <source>
        <dbReference type="ARBA" id="ARBA00022771"/>
    </source>
</evidence>
<proteinExistence type="predicted"/>
<evidence type="ECO:0000313" key="9">
    <source>
        <dbReference type="Proteomes" id="UP001489004"/>
    </source>
</evidence>
<keyword evidence="3 5" id="KW-0863">Zinc-finger</keyword>
<evidence type="ECO:0000313" key="8">
    <source>
        <dbReference type="EMBL" id="KAK9829798.1"/>
    </source>
</evidence>
<dbReference type="AlphaFoldDB" id="A0AAW1R8D0"/>
<dbReference type="InterPro" id="IPR045877">
    <property type="entry name" value="ZFP36-like"/>
</dbReference>
<evidence type="ECO:0000259" key="7">
    <source>
        <dbReference type="PROSITE" id="PS50103"/>
    </source>
</evidence>
<evidence type="ECO:0000256" key="6">
    <source>
        <dbReference type="SAM" id="MobiDB-lite"/>
    </source>
</evidence>
<dbReference type="PANTHER" id="PTHR12547">
    <property type="entry name" value="CCCH ZINC FINGER/TIS11-RELATED"/>
    <property type="match status" value="1"/>
</dbReference>
<feature type="zinc finger region" description="C3H1-type" evidence="5">
    <location>
        <begin position="33"/>
        <end position="60"/>
    </location>
</feature>
<evidence type="ECO:0000256" key="1">
    <source>
        <dbReference type="ARBA" id="ARBA00022723"/>
    </source>
</evidence>
<feature type="domain" description="C3H1-type" evidence="7">
    <location>
        <begin position="33"/>
        <end position="60"/>
    </location>
</feature>
<name>A0AAW1R8D0_9CHLO</name>
<feature type="region of interest" description="Disordered" evidence="6">
    <location>
        <begin position="66"/>
        <end position="88"/>
    </location>
</feature>
<dbReference type="InterPro" id="IPR000571">
    <property type="entry name" value="Znf_CCCH"/>
</dbReference>
<accession>A0AAW1R8D0</accession>
<dbReference type="GO" id="GO:0008270">
    <property type="term" value="F:zinc ion binding"/>
    <property type="evidence" value="ECO:0007669"/>
    <property type="project" value="UniProtKB-KW"/>
</dbReference>
<protein>
    <recommendedName>
        <fullName evidence="7">C3H1-type domain-containing protein</fullName>
    </recommendedName>
</protein>
<dbReference type="Pfam" id="PF00642">
    <property type="entry name" value="zf-CCCH"/>
    <property type="match status" value="1"/>
</dbReference>
<dbReference type="PROSITE" id="PS50103">
    <property type="entry name" value="ZF_C3H1"/>
    <property type="match status" value="1"/>
</dbReference>
<dbReference type="SMART" id="SM00356">
    <property type="entry name" value="ZnF_C3H1"/>
    <property type="match status" value="1"/>
</dbReference>
<dbReference type="Pfam" id="PF00397">
    <property type="entry name" value="WW"/>
    <property type="match status" value="1"/>
</dbReference>
<dbReference type="PANTHER" id="PTHR12547:SF159">
    <property type="entry name" value="CCCH ZINC FINGER-CONTAINING SAC3_GANP_NIN1_MTS3_EIF-3 P25 FAMILY PROTEIN"/>
    <property type="match status" value="1"/>
</dbReference>
<feature type="region of interest" description="Disordered" evidence="6">
    <location>
        <begin position="1"/>
        <end position="33"/>
    </location>
</feature>
<dbReference type="GO" id="GO:0003729">
    <property type="term" value="F:mRNA binding"/>
    <property type="evidence" value="ECO:0007669"/>
    <property type="project" value="InterPro"/>
</dbReference>
<evidence type="ECO:0000256" key="4">
    <source>
        <dbReference type="ARBA" id="ARBA00022833"/>
    </source>
</evidence>
<dbReference type="FunFam" id="4.10.1000.10:FF:000003">
    <property type="entry name" value="Zinc finger CCCH domain-containing protein"/>
    <property type="match status" value="1"/>
</dbReference>
<dbReference type="GO" id="GO:0051252">
    <property type="term" value="P:regulation of RNA metabolic process"/>
    <property type="evidence" value="ECO:0007669"/>
    <property type="project" value="UniProtKB-ARBA"/>
</dbReference>
<dbReference type="SUPFAM" id="SSF90229">
    <property type="entry name" value="CCCH zinc finger"/>
    <property type="match status" value="1"/>
</dbReference>
<dbReference type="Gene3D" id="4.10.1000.10">
    <property type="entry name" value="Zinc finger, CCCH-type"/>
    <property type="match status" value="1"/>
</dbReference>
<organism evidence="8 9">
    <name type="scientific">[Myrmecia] bisecta</name>
    <dbReference type="NCBI Taxonomy" id="41462"/>
    <lineage>
        <taxon>Eukaryota</taxon>
        <taxon>Viridiplantae</taxon>
        <taxon>Chlorophyta</taxon>
        <taxon>core chlorophytes</taxon>
        <taxon>Trebouxiophyceae</taxon>
        <taxon>Trebouxiales</taxon>
        <taxon>Trebouxiaceae</taxon>
        <taxon>Myrmecia</taxon>
    </lineage>
</organism>
<sequence>MDGAFNQPPKAGDGFDQDEGRRTTGGFRGTAENSKTKLCMRWKNGHCRFGDRCNFAHGDEELRRLPPRNEMGRGRIPQSAYSEGYGAPRGPVGGGYGDYRSGYGGSAYQGAPALGAGGSMGSYSVRGPDPLSAGPRGSSAASNQLWAAQGYPVTGPGGWTEYRTPDTGEAYYHNQRTGAAV</sequence>
<comment type="caution">
    <text evidence="8">The sequence shown here is derived from an EMBL/GenBank/DDBJ whole genome shotgun (WGS) entry which is preliminary data.</text>
</comment>
<dbReference type="GO" id="GO:0010468">
    <property type="term" value="P:regulation of gene expression"/>
    <property type="evidence" value="ECO:0007669"/>
    <property type="project" value="UniProtKB-ARBA"/>
</dbReference>
<keyword evidence="9" id="KW-1185">Reference proteome</keyword>
<reference evidence="8 9" key="1">
    <citation type="journal article" date="2024" name="Nat. Commun.">
        <title>Phylogenomics reveals the evolutionary origins of lichenization in chlorophyte algae.</title>
        <authorList>
            <person name="Puginier C."/>
            <person name="Libourel C."/>
            <person name="Otte J."/>
            <person name="Skaloud P."/>
            <person name="Haon M."/>
            <person name="Grisel S."/>
            <person name="Petersen M."/>
            <person name="Berrin J.G."/>
            <person name="Delaux P.M."/>
            <person name="Dal Grande F."/>
            <person name="Keller J."/>
        </authorList>
    </citation>
    <scope>NUCLEOTIDE SEQUENCE [LARGE SCALE GENOMIC DNA]</scope>
    <source>
        <strain evidence="8 9">SAG 2043</strain>
    </source>
</reference>
<dbReference type="EMBL" id="JALJOR010000001">
    <property type="protein sequence ID" value="KAK9829798.1"/>
    <property type="molecule type" value="Genomic_DNA"/>
</dbReference>
<keyword evidence="2" id="KW-0677">Repeat</keyword>
<gene>
    <name evidence="8" type="ORF">WJX72_007958</name>
</gene>
<keyword evidence="1 5" id="KW-0479">Metal-binding</keyword>
<evidence type="ECO:0000256" key="2">
    <source>
        <dbReference type="ARBA" id="ARBA00022737"/>
    </source>
</evidence>